<evidence type="ECO:0000256" key="1">
    <source>
        <dbReference type="ARBA" id="ARBA00004123"/>
    </source>
</evidence>
<name>A0A067LFL6_JATCU</name>
<dbReference type="PANTHER" id="PTHR31541">
    <property type="entry name" value="B3 DOMAIN PLANT PROTEIN-RELATED"/>
    <property type="match status" value="1"/>
</dbReference>
<gene>
    <name evidence="7" type="ORF">JCGZ_19679</name>
</gene>
<keyword evidence="2" id="KW-0805">Transcription regulation</keyword>
<dbReference type="GO" id="GO:0005634">
    <property type="term" value="C:nucleus"/>
    <property type="evidence" value="ECO:0007669"/>
    <property type="project" value="UniProtKB-SubCell"/>
</dbReference>
<keyword evidence="4" id="KW-0804">Transcription</keyword>
<reference evidence="7 8" key="1">
    <citation type="journal article" date="2014" name="PLoS ONE">
        <title>Global Analysis of Gene Expression Profiles in Physic Nut (Jatropha curcas L.) Seedlings Exposed to Salt Stress.</title>
        <authorList>
            <person name="Zhang L."/>
            <person name="Zhang C."/>
            <person name="Wu P."/>
            <person name="Chen Y."/>
            <person name="Li M."/>
            <person name="Jiang H."/>
            <person name="Wu G."/>
        </authorList>
    </citation>
    <scope>NUCLEOTIDE SEQUENCE [LARGE SCALE GENOMIC DNA]</scope>
    <source>
        <strain evidence="8">cv. GZQX0401</strain>
        <tissue evidence="7">Young leaves</tissue>
    </source>
</reference>
<evidence type="ECO:0000313" key="7">
    <source>
        <dbReference type="EMBL" id="KDP47197.1"/>
    </source>
</evidence>
<accession>A0A067LFL6</accession>
<keyword evidence="8" id="KW-1185">Reference proteome</keyword>
<evidence type="ECO:0000256" key="5">
    <source>
        <dbReference type="ARBA" id="ARBA00023242"/>
    </source>
</evidence>
<evidence type="ECO:0000256" key="4">
    <source>
        <dbReference type="ARBA" id="ARBA00023163"/>
    </source>
</evidence>
<keyword evidence="5" id="KW-0539">Nucleus</keyword>
<evidence type="ECO:0000256" key="3">
    <source>
        <dbReference type="ARBA" id="ARBA00023125"/>
    </source>
</evidence>
<dbReference type="Gene3D" id="2.40.330.10">
    <property type="entry name" value="DNA-binding pseudobarrel domain"/>
    <property type="match status" value="1"/>
</dbReference>
<dbReference type="AlphaFoldDB" id="A0A067LFL6"/>
<sequence>MDEIKKKIEVKIIGHCLDVSDMILKQWDYPKQNGNTTASYVFRTHWNSLKKKNGLRQEDLIQVWSFRVENRLHFALVTVQGGATKKGEENEKSSPKSCISHYKDEDDKD</sequence>
<protein>
    <recommendedName>
        <fullName evidence="9">TF-B3 domain-containing protein</fullName>
    </recommendedName>
</protein>
<dbReference type="PANTHER" id="PTHR31541:SF57">
    <property type="entry name" value="TF-B3 DOMAIN-CONTAINING PROTEIN"/>
    <property type="match status" value="1"/>
</dbReference>
<dbReference type="InterPro" id="IPR015300">
    <property type="entry name" value="DNA-bd_pseudobarrel_sf"/>
</dbReference>
<dbReference type="EMBL" id="KK914191">
    <property type="protein sequence ID" value="KDP47197.1"/>
    <property type="molecule type" value="Genomic_DNA"/>
</dbReference>
<feature type="compositionally biased region" description="Basic and acidic residues" evidence="6">
    <location>
        <begin position="85"/>
        <end position="94"/>
    </location>
</feature>
<dbReference type="InterPro" id="IPR005508">
    <property type="entry name" value="At2g31720-like"/>
</dbReference>
<dbReference type="GO" id="GO:0003677">
    <property type="term" value="F:DNA binding"/>
    <property type="evidence" value="ECO:0007669"/>
    <property type="project" value="UniProtKB-KW"/>
</dbReference>
<keyword evidence="3" id="KW-0238">DNA-binding</keyword>
<organism evidence="7 8">
    <name type="scientific">Jatropha curcas</name>
    <name type="common">Barbados nut</name>
    <dbReference type="NCBI Taxonomy" id="180498"/>
    <lineage>
        <taxon>Eukaryota</taxon>
        <taxon>Viridiplantae</taxon>
        <taxon>Streptophyta</taxon>
        <taxon>Embryophyta</taxon>
        <taxon>Tracheophyta</taxon>
        <taxon>Spermatophyta</taxon>
        <taxon>Magnoliopsida</taxon>
        <taxon>eudicotyledons</taxon>
        <taxon>Gunneridae</taxon>
        <taxon>Pentapetalae</taxon>
        <taxon>rosids</taxon>
        <taxon>fabids</taxon>
        <taxon>Malpighiales</taxon>
        <taxon>Euphorbiaceae</taxon>
        <taxon>Crotonoideae</taxon>
        <taxon>Jatropheae</taxon>
        <taxon>Jatropha</taxon>
    </lineage>
</organism>
<dbReference type="Proteomes" id="UP000027138">
    <property type="component" value="Unassembled WGS sequence"/>
</dbReference>
<feature type="region of interest" description="Disordered" evidence="6">
    <location>
        <begin position="83"/>
        <end position="109"/>
    </location>
</feature>
<evidence type="ECO:0008006" key="9">
    <source>
        <dbReference type="Google" id="ProtNLM"/>
    </source>
</evidence>
<evidence type="ECO:0000256" key="6">
    <source>
        <dbReference type="SAM" id="MobiDB-lite"/>
    </source>
</evidence>
<comment type="subcellular location">
    <subcellularLocation>
        <location evidence="1">Nucleus</location>
    </subcellularLocation>
</comment>
<evidence type="ECO:0000313" key="8">
    <source>
        <dbReference type="Proteomes" id="UP000027138"/>
    </source>
</evidence>
<evidence type="ECO:0000256" key="2">
    <source>
        <dbReference type="ARBA" id="ARBA00023015"/>
    </source>
</evidence>
<proteinExistence type="predicted"/>
<dbReference type="OrthoDB" id="844139at2759"/>